<keyword evidence="3" id="KW-0433">Leucine-rich repeat</keyword>
<dbReference type="SUPFAM" id="SSF52047">
    <property type="entry name" value="RNI-like"/>
    <property type="match status" value="1"/>
</dbReference>
<protein>
    <recommendedName>
        <fullName evidence="8">NACHT domain-containing protein</fullName>
    </recommendedName>
</protein>
<evidence type="ECO:0000256" key="5">
    <source>
        <dbReference type="ARBA" id="ARBA00022741"/>
    </source>
</evidence>
<dbReference type="SMART" id="SM00367">
    <property type="entry name" value="LRR_CC"/>
    <property type="match status" value="5"/>
</dbReference>
<feature type="compositionally biased region" description="Basic and acidic residues" evidence="7">
    <location>
        <begin position="11"/>
        <end position="27"/>
    </location>
</feature>
<dbReference type="Pfam" id="PF17776">
    <property type="entry name" value="NLRC4_HD2"/>
    <property type="match status" value="1"/>
</dbReference>
<dbReference type="Gene3D" id="3.40.50.300">
    <property type="entry name" value="P-loop containing nucleotide triphosphate hydrolases"/>
    <property type="match status" value="1"/>
</dbReference>
<dbReference type="GO" id="GO:0005524">
    <property type="term" value="F:ATP binding"/>
    <property type="evidence" value="ECO:0007669"/>
    <property type="project" value="UniProtKB-KW"/>
</dbReference>
<dbReference type="InterPro" id="IPR051261">
    <property type="entry name" value="NLR"/>
</dbReference>
<dbReference type="InterPro" id="IPR007111">
    <property type="entry name" value="NACHT_NTPase"/>
</dbReference>
<dbReference type="SMART" id="SM00368">
    <property type="entry name" value="LRR_RI"/>
    <property type="match status" value="10"/>
</dbReference>
<dbReference type="PANTHER" id="PTHR24106">
    <property type="entry name" value="NACHT, LRR AND CARD DOMAINS-CONTAINING"/>
    <property type="match status" value="1"/>
</dbReference>
<dbReference type="FunFam" id="3.80.10.10:FF:000782">
    <property type="entry name" value="Si:ch211-196h16.4"/>
    <property type="match status" value="1"/>
</dbReference>
<evidence type="ECO:0000313" key="10">
    <source>
        <dbReference type="Proteomes" id="UP000593565"/>
    </source>
</evidence>
<dbReference type="Pfam" id="PF17779">
    <property type="entry name" value="WHD_NOD2"/>
    <property type="match status" value="1"/>
</dbReference>
<evidence type="ECO:0000256" key="3">
    <source>
        <dbReference type="ARBA" id="ARBA00022614"/>
    </source>
</evidence>
<dbReference type="InterPro" id="IPR032675">
    <property type="entry name" value="LRR_dom_sf"/>
</dbReference>
<dbReference type="FunFam" id="3.40.50.300:FF:000210">
    <property type="entry name" value="Si:dkey-16p6.1"/>
    <property type="match status" value="1"/>
</dbReference>
<dbReference type="PROSITE" id="PS50837">
    <property type="entry name" value="NACHT"/>
    <property type="match status" value="1"/>
</dbReference>
<dbReference type="InterPro" id="IPR006553">
    <property type="entry name" value="Leu-rich_rpt_Cys-con_subtyp"/>
</dbReference>
<keyword evidence="10" id="KW-1185">Reference proteome</keyword>
<feature type="region of interest" description="Disordered" evidence="7">
    <location>
        <begin position="1"/>
        <end position="64"/>
    </location>
</feature>
<dbReference type="Pfam" id="PF05729">
    <property type="entry name" value="NACHT"/>
    <property type="match status" value="1"/>
</dbReference>
<dbReference type="Pfam" id="PF13516">
    <property type="entry name" value="LRR_6"/>
    <property type="match status" value="6"/>
</dbReference>
<evidence type="ECO:0000256" key="6">
    <source>
        <dbReference type="ARBA" id="ARBA00022840"/>
    </source>
</evidence>
<sequence length="1039" mass="117834">MTSNMSVSGEQDLKKDERMMEGKRSDSPEPSCVSMKSDLSMEHPLHFRDGASSPDVRPQKKKSNISRNQLASIFKELEHKVITLIKNELKRFRKLLSLDYPACTEREVEDEEDLHRVREGALKITLHVLKNMNHTDLANTLHNKSVASVYQTELKSSLREKFKRINEGVSQHGSSALLNEIYTDLYITEGWSGDVNNEHEVRQIETASRRPATQETPIKCNELFKDKSIRRVLTKGVAGIGKTVSVQKFILDWAEGKANQDVTFMFPLPFRELNLMKQRNLSLVELLHRFFPEMRKLELLDCDSYTVVLIFDGLDECRLPLNFQKNETLCDVAESASVDVLLTNLIKGNLLPSALLWITSRPGAANQIPPECIDQVTEVRGFSDPPKEEYFRKRISDQNLANNIITHMKSSRSLYIMCHIPVFCWISATVLERMVGEAESGEVPKTLTQMFTHFLIFQIKHKDQKYHQKCDPDPQQTKESILALGKLAFQQLEKRNLIFYEEDLRECGIDVGEVAVYSGVCTQIFREEFELHMRKVFSFVHLSVQEFLAALYTFLCFIFRKTNVLVEQRTGLFHFFSKSTMSDLLRSAVDKALQSENGHLDLFLRFLLGLSLESNQALLRGIMPQKGSSSHSKQETVKYIKEKIRENPSPEKSINLFHCLNELNDHSLVQEVQAYLNREQNFCLEGTKLSPAQWSALVFVLLNSDQELDLFNLIKYYPSEECFLKLLPVVKASRKAELQECNLTEESCRVLSSVLSSNSSRLRELNLSYNKLQDSGVKLLSAGLENPHCTLEKLRLWGCNLTEESCRVLSSVLSSNSSSLRELDLSNNKLQDSGVKLLSAGLENPHCTLETLRLWECNLTEESCRVLSSVLSSNSSRLRELNLSNNKLQDSGVKLLSVGLENPHCTLETLRLRGCNLTEESCRVLSSVLSSNSSRLRELNLSNNKLQNSGVKLLSAGLENPHCTLEILRMQYCSITDEGCAAVASALRSNSSSHLRELDLKGNNPGESGVKLLSDLLKNPHCKLETLHINYNKLTRTGV</sequence>
<dbReference type="PROSITE" id="PS51450">
    <property type="entry name" value="LRR"/>
    <property type="match status" value="2"/>
</dbReference>
<dbReference type="InterPro" id="IPR027417">
    <property type="entry name" value="P-loop_NTPase"/>
</dbReference>
<dbReference type="Gene3D" id="3.80.10.10">
    <property type="entry name" value="Ribonuclease Inhibitor"/>
    <property type="match status" value="2"/>
</dbReference>
<evidence type="ECO:0000256" key="1">
    <source>
        <dbReference type="ARBA" id="ARBA00004496"/>
    </source>
</evidence>
<keyword evidence="6" id="KW-0067">ATP-binding</keyword>
<comment type="subcellular location">
    <subcellularLocation>
        <location evidence="1">Cytoplasm</location>
    </subcellularLocation>
</comment>
<organism evidence="9 10">
    <name type="scientific">Ameiurus melas</name>
    <name type="common">Black bullhead</name>
    <name type="synonym">Silurus melas</name>
    <dbReference type="NCBI Taxonomy" id="219545"/>
    <lineage>
        <taxon>Eukaryota</taxon>
        <taxon>Metazoa</taxon>
        <taxon>Chordata</taxon>
        <taxon>Craniata</taxon>
        <taxon>Vertebrata</taxon>
        <taxon>Euteleostomi</taxon>
        <taxon>Actinopterygii</taxon>
        <taxon>Neopterygii</taxon>
        <taxon>Teleostei</taxon>
        <taxon>Ostariophysi</taxon>
        <taxon>Siluriformes</taxon>
        <taxon>Ictaluridae</taxon>
        <taxon>Ameiurus</taxon>
    </lineage>
</organism>
<keyword evidence="4" id="KW-0677">Repeat</keyword>
<accession>A0A7J6APJ4</accession>
<dbReference type="EMBL" id="JAAGNN010000009">
    <property type="protein sequence ID" value="KAF4084685.1"/>
    <property type="molecule type" value="Genomic_DNA"/>
</dbReference>
<proteinExistence type="predicted"/>
<dbReference type="InterPro" id="IPR041267">
    <property type="entry name" value="NLRP_HD2"/>
</dbReference>
<dbReference type="InterPro" id="IPR041075">
    <property type="entry name" value="NOD1/2_WH"/>
</dbReference>
<comment type="caution">
    <text evidence="9">The sequence shown here is derived from an EMBL/GenBank/DDBJ whole genome shotgun (WGS) entry which is preliminary data.</text>
</comment>
<keyword evidence="5" id="KW-0547">Nucleotide-binding</keyword>
<evidence type="ECO:0000313" key="9">
    <source>
        <dbReference type="EMBL" id="KAF4084685.1"/>
    </source>
</evidence>
<dbReference type="FunFam" id="3.80.10.10:FF:001632">
    <property type="entry name" value="Uncharacterized protein"/>
    <property type="match status" value="1"/>
</dbReference>
<evidence type="ECO:0000259" key="8">
    <source>
        <dbReference type="PROSITE" id="PS50837"/>
    </source>
</evidence>
<name>A0A7J6APJ4_AMEME</name>
<dbReference type="SMART" id="SM01288">
    <property type="entry name" value="FISNA"/>
    <property type="match status" value="1"/>
</dbReference>
<keyword evidence="2" id="KW-0963">Cytoplasm</keyword>
<evidence type="ECO:0000256" key="4">
    <source>
        <dbReference type="ARBA" id="ARBA00022737"/>
    </source>
</evidence>
<dbReference type="AlphaFoldDB" id="A0A7J6APJ4"/>
<reference evidence="9 10" key="1">
    <citation type="submission" date="2020-02" db="EMBL/GenBank/DDBJ databases">
        <title>A chromosome-scale genome assembly of the black bullhead catfish (Ameiurus melas).</title>
        <authorList>
            <person name="Wen M."/>
            <person name="Zham M."/>
            <person name="Cabau C."/>
            <person name="Klopp C."/>
            <person name="Donnadieu C."/>
            <person name="Roques C."/>
            <person name="Bouchez O."/>
            <person name="Lampietro C."/>
            <person name="Jouanno E."/>
            <person name="Herpin A."/>
            <person name="Louis A."/>
            <person name="Berthelot C."/>
            <person name="Parey E."/>
            <person name="Roest-Crollius H."/>
            <person name="Braasch I."/>
            <person name="Postlethwait J."/>
            <person name="Robinson-Rechavi M."/>
            <person name="Echchiki A."/>
            <person name="Begum T."/>
            <person name="Montfort J."/>
            <person name="Schartl M."/>
            <person name="Bobe J."/>
            <person name="Guiguen Y."/>
        </authorList>
    </citation>
    <scope>NUCLEOTIDE SEQUENCE [LARGE SCALE GENOMIC DNA]</scope>
    <source>
        <strain evidence="9">M_S1</strain>
        <tissue evidence="9">Blood</tissue>
    </source>
</reference>
<evidence type="ECO:0000256" key="2">
    <source>
        <dbReference type="ARBA" id="ARBA00022490"/>
    </source>
</evidence>
<feature type="domain" description="NACHT" evidence="8">
    <location>
        <begin position="230"/>
        <end position="364"/>
    </location>
</feature>
<dbReference type="Proteomes" id="UP000593565">
    <property type="component" value="Unassembled WGS sequence"/>
</dbReference>
<dbReference type="InterPro" id="IPR001611">
    <property type="entry name" value="Leu-rich_rpt"/>
</dbReference>
<evidence type="ECO:0000256" key="7">
    <source>
        <dbReference type="SAM" id="MobiDB-lite"/>
    </source>
</evidence>
<gene>
    <name evidence="9" type="ORF">AMELA_G00108780</name>
</gene>
<dbReference type="Pfam" id="PF14484">
    <property type="entry name" value="FISNA"/>
    <property type="match status" value="1"/>
</dbReference>
<dbReference type="GO" id="GO:0005737">
    <property type="term" value="C:cytoplasm"/>
    <property type="evidence" value="ECO:0007669"/>
    <property type="project" value="UniProtKB-SubCell"/>
</dbReference>
<feature type="compositionally biased region" description="Basic and acidic residues" evidence="7">
    <location>
        <begin position="39"/>
        <end position="49"/>
    </location>
</feature>
<dbReference type="InterPro" id="IPR029495">
    <property type="entry name" value="NACHT-assoc"/>
</dbReference>